<dbReference type="InterPro" id="IPR035890">
    <property type="entry name" value="Anti-sigma-28_factor_FlgM_sf"/>
</dbReference>
<keyword evidence="9" id="KW-0969">Cilium</keyword>
<evidence type="ECO:0000256" key="2">
    <source>
        <dbReference type="ARBA" id="ARBA00017823"/>
    </source>
</evidence>
<accession>A0A3Q9BKW4</accession>
<dbReference type="NCBIfam" id="TIGR03824">
    <property type="entry name" value="FlgM_jcvi"/>
    <property type="match status" value="1"/>
</dbReference>
<dbReference type="GO" id="GO:0045892">
    <property type="term" value="P:negative regulation of DNA-templated transcription"/>
    <property type="evidence" value="ECO:0007669"/>
    <property type="project" value="InterPro"/>
</dbReference>
<comment type="similarity">
    <text evidence="1">Belongs to the FlgM family.</text>
</comment>
<feature type="region of interest" description="Disordered" evidence="7">
    <location>
        <begin position="1"/>
        <end position="34"/>
    </location>
</feature>
<dbReference type="OrthoDB" id="2329379at2"/>
<dbReference type="SUPFAM" id="SSF101498">
    <property type="entry name" value="Anti-sigma factor FlgM"/>
    <property type="match status" value="1"/>
</dbReference>
<proteinExistence type="inferred from homology"/>
<evidence type="ECO:0000259" key="8">
    <source>
        <dbReference type="Pfam" id="PF04316"/>
    </source>
</evidence>
<reference evidence="10" key="1">
    <citation type="submission" date="2018-12" db="EMBL/GenBank/DDBJ databases">
        <title>Complete genome sequencing of Jeotgalibaca sp. H21T32.</title>
        <authorList>
            <person name="Bae J.-W."/>
            <person name="Lee S.-Y."/>
        </authorList>
    </citation>
    <scope>NUCLEOTIDE SEQUENCE [LARGE SCALE GENOMIC DNA]</scope>
    <source>
        <strain evidence="10">H21T32</strain>
    </source>
</reference>
<evidence type="ECO:0000256" key="5">
    <source>
        <dbReference type="ARBA" id="ARBA00023015"/>
    </source>
</evidence>
<evidence type="ECO:0000313" key="9">
    <source>
        <dbReference type="EMBL" id="AZP04261.1"/>
    </source>
</evidence>
<keyword evidence="5" id="KW-0805">Transcription regulation</keyword>
<dbReference type="InterPro" id="IPR031316">
    <property type="entry name" value="FlgM_C"/>
</dbReference>
<feature type="compositionally biased region" description="Polar residues" evidence="7">
    <location>
        <begin position="14"/>
        <end position="34"/>
    </location>
</feature>
<keyword evidence="4" id="KW-1005">Bacterial flagellum biogenesis</keyword>
<evidence type="ECO:0000313" key="10">
    <source>
        <dbReference type="Proteomes" id="UP000273326"/>
    </source>
</evidence>
<dbReference type="KEGG" id="jeh:EJN90_06175"/>
<keyword evidence="9" id="KW-0282">Flagellum</keyword>
<organism evidence="9 10">
    <name type="scientific">Jeotgalibaca ciconiae</name>
    <dbReference type="NCBI Taxonomy" id="2496265"/>
    <lineage>
        <taxon>Bacteria</taxon>
        <taxon>Bacillati</taxon>
        <taxon>Bacillota</taxon>
        <taxon>Bacilli</taxon>
        <taxon>Lactobacillales</taxon>
        <taxon>Carnobacteriaceae</taxon>
        <taxon>Jeotgalibaca</taxon>
    </lineage>
</organism>
<gene>
    <name evidence="9" type="primary">flgM</name>
    <name evidence="9" type="ORF">EJN90_06175</name>
</gene>
<evidence type="ECO:0000256" key="6">
    <source>
        <dbReference type="ARBA" id="ARBA00023163"/>
    </source>
</evidence>
<sequence length="97" mass="10768">MKITNGHQHYLRNVRNTQNLSAESQKQSIKKTSNQEYVSVEISDEAKKLSEAKMSIASTEKIEAIKKAIQDGSYQVSAEKIANGIVDTMAAQKKGNR</sequence>
<dbReference type="Pfam" id="PF04316">
    <property type="entry name" value="FlgM"/>
    <property type="match status" value="1"/>
</dbReference>
<evidence type="ECO:0000256" key="3">
    <source>
        <dbReference type="ARBA" id="ARBA00022491"/>
    </source>
</evidence>
<keyword evidence="3" id="KW-0678">Repressor</keyword>
<dbReference type="AlphaFoldDB" id="A0A3Q9BKW4"/>
<keyword evidence="6" id="KW-0804">Transcription</keyword>
<dbReference type="EMBL" id="CP034465">
    <property type="protein sequence ID" value="AZP04261.1"/>
    <property type="molecule type" value="Genomic_DNA"/>
</dbReference>
<dbReference type="InterPro" id="IPR007412">
    <property type="entry name" value="FlgM"/>
</dbReference>
<dbReference type="RefSeq" id="WP_126109499.1">
    <property type="nucleotide sequence ID" value="NZ_CP034465.1"/>
</dbReference>
<keyword evidence="9" id="KW-0966">Cell projection</keyword>
<dbReference type="GO" id="GO:0044781">
    <property type="term" value="P:bacterial-type flagellum organization"/>
    <property type="evidence" value="ECO:0007669"/>
    <property type="project" value="UniProtKB-KW"/>
</dbReference>
<keyword evidence="10" id="KW-1185">Reference proteome</keyword>
<protein>
    <recommendedName>
        <fullName evidence="2">Negative regulator of flagellin synthesis</fullName>
    </recommendedName>
</protein>
<evidence type="ECO:0000256" key="1">
    <source>
        <dbReference type="ARBA" id="ARBA00005322"/>
    </source>
</evidence>
<name>A0A3Q9BKW4_9LACT</name>
<evidence type="ECO:0000256" key="7">
    <source>
        <dbReference type="SAM" id="MobiDB-lite"/>
    </source>
</evidence>
<evidence type="ECO:0000256" key="4">
    <source>
        <dbReference type="ARBA" id="ARBA00022795"/>
    </source>
</evidence>
<dbReference type="Proteomes" id="UP000273326">
    <property type="component" value="Chromosome"/>
</dbReference>
<feature type="domain" description="Anti-sigma-28 factor FlgM C-terminal" evidence="8">
    <location>
        <begin position="39"/>
        <end position="87"/>
    </location>
</feature>